<proteinExistence type="inferred from homology"/>
<dbReference type="AlphaFoldDB" id="A0A8H5HTG8"/>
<sequence>MYVDPAVVDNVPRCSRSKKPRLHHRPSRPARLSKKGLIAARPPPVDRLGNDLEDHGIINATSPGPSTGSLLNLRRRTPPIITVDSSAALDLPIPIDIVMAHVPSTHPYVSRNTLKELDLDVILRNPQLPYTDIALCLPKQATTSCLTMACNFGRHALAVNGSYPKPIGVPSFEKSNQLPPPNPIVGYCPALRVVTVRTPSRIRPLLAEFLEVLLLVIQPLQSVSGMYVNPDSFKAQMQEHSIQADYIRSIFDPALVEQQLRHDIFDPSSLLRVIGSTLKGHCAPMRDKAVEDMVRAAETCSPGGNGTKADAVNAVRACFDILELMKLDIANHQLQSLRLSISRTSAVYEFQNFRARSSACHTTRQWLKSSTTSLSSRISPIPHPHYPHNSIDFHDLGRNRQIYLSVLKGLTDLVFYSPVAASESIPGARFWESSNSCVNYPETLYLDQVRLGSLSRDLDDIVVSYMLLLLFRQLIHASESEEEPSSITSRPPLSRLDDATLLKIKNEITVINSSRVGHLLLPAHGQVAKDGNKFADFKDNIVLHIAKRAQQFRNPPRNTNSSLTSAFSPLLNSPITPSCIPPATNDDTATSSCSPPSHSFSIPPDPRIVNLASRWIAENISLTSSLFSVIYNRLHEAVFAGVVAQAYPGRQYTTGQLFSSAIESSAPLRQGGQPYSMPLVSGMEPLADELRTLTEKIARVAVIHLNAYTPIYECNGFLET</sequence>
<dbReference type="Pfam" id="PF05794">
    <property type="entry name" value="Tcp11"/>
    <property type="match status" value="1"/>
</dbReference>
<evidence type="ECO:0008006" key="5">
    <source>
        <dbReference type="Google" id="ProtNLM"/>
    </source>
</evidence>
<accession>A0A8H5HTG8</accession>
<name>A0A8H5HTG8_9AGAR</name>
<evidence type="ECO:0000256" key="1">
    <source>
        <dbReference type="ARBA" id="ARBA00010954"/>
    </source>
</evidence>
<feature type="compositionally biased region" description="Basic residues" evidence="2">
    <location>
        <begin position="15"/>
        <end position="32"/>
    </location>
</feature>
<feature type="compositionally biased region" description="Low complexity" evidence="2">
    <location>
        <begin position="591"/>
        <end position="600"/>
    </location>
</feature>
<reference evidence="3 4" key="1">
    <citation type="journal article" date="2020" name="ISME J.">
        <title>Uncovering the hidden diversity of litter-decomposition mechanisms in mushroom-forming fungi.</title>
        <authorList>
            <person name="Floudas D."/>
            <person name="Bentzer J."/>
            <person name="Ahren D."/>
            <person name="Johansson T."/>
            <person name="Persson P."/>
            <person name="Tunlid A."/>
        </authorList>
    </citation>
    <scope>NUCLEOTIDE SEQUENCE [LARGE SCALE GENOMIC DNA]</scope>
    <source>
        <strain evidence="3 4">CBS 406.79</strain>
    </source>
</reference>
<dbReference type="GO" id="GO:0010737">
    <property type="term" value="P:protein kinase A signaling"/>
    <property type="evidence" value="ECO:0007669"/>
    <property type="project" value="TreeGrafter"/>
</dbReference>
<dbReference type="Proteomes" id="UP000518752">
    <property type="component" value="Unassembled WGS sequence"/>
</dbReference>
<evidence type="ECO:0000256" key="2">
    <source>
        <dbReference type="SAM" id="MobiDB-lite"/>
    </source>
</evidence>
<organism evidence="3 4">
    <name type="scientific">Collybiopsis confluens</name>
    <dbReference type="NCBI Taxonomy" id="2823264"/>
    <lineage>
        <taxon>Eukaryota</taxon>
        <taxon>Fungi</taxon>
        <taxon>Dikarya</taxon>
        <taxon>Basidiomycota</taxon>
        <taxon>Agaricomycotina</taxon>
        <taxon>Agaricomycetes</taxon>
        <taxon>Agaricomycetidae</taxon>
        <taxon>Agaricales</taxon>
        <taxon>Marasmiineae</taxon>
        <taxon>Omphalotaceae</taxon>
        <taxon>Collybiopsis</taxon>
    </lineage>
</organism>
<dbReference type="PANTHER" id="PTHR12832:SF11">
    <property type="entry name" value="LD23868P"/>
    <property type="match status" value="1"/>
</dbReference>
<feature type="region of interest" description="Disordered" evidence="2">
    <location>
        <begin position="1"/>
        <end position="32"/>
    </location>
</feature>
<keyword evidence="4" id="KW-1185">Reference proteome</keyword>
<dbReference type="PANTHER" id="PTHR12832">
    <property type="entry name" value="TESTIS-SPECIFIC PROTEIN PBS13 T-COMPLEX 11"/>
    <property type="match status" value="1"/>
</dbReference>
<feature type="region of interest" description="Disordered" evidence="2">
    <location>
        <begin position="578"/>
        <end position="600"/>
    </location>
</feature>
<comment type="similarity">
    <text evidence="1">Belongs to the TCP11 family.</text>
</comment>
<evidence type="ECO:0000313" key="3">
    <source>
        <dbReference type="EMBL" id="KAF5389174.1"/>
    </source>
</evidence>
<protein>
    <recommendedName>
        <fullName evidence="5">Tcp11-domain-containing protein</fullName>
    </recommendedName>
</protein>
<dbReference type="EMBL" id="JAACJN010000023">
    <property type="protein sequence ID" value="KAF5389174.1"/>
    <property type="molecule type" value="Genomic_DNA"/>
</dbReference>
<evidence type="ECO:0000313" key="4">
    <source>
        <dbReference type="Proteomes" id="UP000518752"/>
    </source>
</evidence>
<comment type="caution">
    <text evidence="3">The sequence shown here is derived from an EMBL/GenBank/DDBJ whole genome shotgun (WGS) entry which is preliminary data.</text>
</comment>
<dbReference type="InterPro" id="IPR008862">
    <property type="entry name" value="Tcp11"/>
</dbReference>
<gene>
    <name evidence="3" type="ORF">D9757_003525</name>
</gene>
<dbReference type="OrthoDB" id="276323at2759"/>